<dbReference type="EMBL" id="CP039690">
    <property type="protein sequence ID" value="QCI69558.1"/>
    <property type="molecule type" value="Genomic_DNA"/>
</dbReference>
<organism evidence="2 3">
    <name type="scientific">Phreatobacter stygius</name>
    <dbReference type="NCBI Taxonomy" id="1940610"/>
    <lineage>
        <taxon>Bacteria</taxon>
        <taxon>Pseudomonadati</taxon>
        <taxon>Pseudomonadota</taxon>
        <taxon>Alphaproteobacteria</taxon>
        <taxon>Hyphomicrobiales</taxon>
        <taxon>Phreatobacteraceae</taxon>
        <taxon>Phreatobacter</taxon>
    </lineage>
</organism>
<keyword evidence="3" id="KW-1185">Reference proteome</keyword>
<dbReference type="Pfam" id="PF08410">
    <property type="entry name" value="DUF1737"/>
    <property type="match status" value="1"/>
</dbReference>
<dbReference type="OrthoDB" id="9809803at2"/>
<name>A0A4D7BIS1_9HYPH</name>
<accession>A0A4D7BIS1</accession>
<gene>
    <name evidence="2" type="ORF">E8M01_33655</name>
</gene>
<sequence>MLTAISSKKTTTLYRYLTGPDDATFCHRVSEAINKGWQLYGHPTLTFDALKGRVVCGQAIVREVEDIAYSPDLKLSDY</sequence>
<dbReference type="Proteomes" id="UP000298781">
    <property type="component" value="Chromosome"/>
</dbReference>
<evidence type="ECO:0000313" key="3">
    <source>
        <dbReference type="Proteomes" id="UP000298781"/>
    </source>
</evidence>
<evidence type="ECO:0000259" key="1">
    <source>
        <dbReference type="Pfam" id="PF08410"/>
    </source>
</evidence>
<dbReference type="AlphaFoldDB" id="A0A4D7BIS1"/>
<feature type="domain" description="DUF1737" evidence="1">
    <location>
        <begin position="12"/>
        <end position="63"/>
    </location>
</feature>
<protein>
    <submittedName>
        <fullName evidence="2">DUF1737 domain-containing protein</fullName>
    </submittedName>
</protein>
<dbReference type="InterPro" id="IPR013619">
    <property type="entry name" value="DUF1737"/>
</dbReference>
<dbReference type="KEGG" id="pstg:E8M01_33655"/>
<reference evidence="2 3" key="1">
    <citation type="submission" date="2019-04" db="EMBL/GenBank/DDBJ databases">
        <title>Phreatobacter aquaticus sp. nov.</title>
        <authorList>
            <person name="Choi A."/>
        </authorList>
    </citation>
    <scope>NUCLEOTIDE SEQUENCE [LARGE SCALE GENOMIC DNA]</scope>
    <source>
        <strain evidence="2 3">KCTC 52518</strain>
    </source>
</reference>
<proteinExistence type="predicted"/>
<evidence type="ECO:0000313" key="2">
    <source>
        <dbReference type="EMBL" id="QCI69558.1"/>
    </source>
</evidence>